<evidence type="ECO:0000256" key="1">
    <source>
        <dbReference type="SAM" id="Coils"/>
    </source>
</evidence>
<name>A0A9N9TLT6_PHYSR</name>
<protein>
    <submittedName>
        <fullName evidence="2">Uncharacterized protein</fullName>
    </submittedName>
</protein>
<feature type="coiled-coil region" evidence="1">
    <location>
        <begin position="131"/>
        <end position="181"/>
    </location>
</feature>
<gene>
    <name evidence="2" type="ORF">PHYEVI_LOCUS7539</name>
</gene>
<dbReference type="OrthoDB" id="6703815at2759"/>
<proteinExistence type="predicted"/>
<evidence type="ECO:0000313" key="3">
    <source>
        <dbReference type="Proteomes" id="UP001153712"/>
    </source>
</evidence>
<dbReference type="Proteomes" id="UP001153712">
    <property type="component" value="Chromosome 4"/>
</dbReference>
<keyword evidence="3" id="KW-1185">Reference proteome</keyword>
<sequence>MNDILTRQIPAKLTAQIYQLIIGEDVICQKYNVQIKMTEGNVFKILLQKEKLDYDFDCPKQQLETVKLISKNLSEIIYETYKHKSLASSSKRYQILKFINNVCVIPDNHEYEDYTKCILKQLNEKGARFKNEEVTNFAEELTSDLENYENNRSLRYYTRKINREREKRRKIDILNEKMQEKLSNKSLLEVKKRYIFEPNEILMKKILGINDVDKSLSDRFRNIANQENRNTDITLSYALLNMGETDLLENIFDKISKHKNFINSERNFLRYTWITQNKSSAFFVQRYINAFYFLLEETILKQASDLLGIESQDEADEYFTNLRNNGDILKLREVCKYDYNCYLKLKTLLFELYCLSYCNENIIKLIEFIS</sequence>
<evidence type="ECO:0000313" key="2">
    <source>
        <dbReference type="EMBL" id="CAG9861196.1"/>
    </source>
</evidence>
<organism evidence="2 3">
    <name type="scientific">Phyllotreta striolata</name>
    <name type="common">Striped flea beetle</name>
    <name type="synonym">Crioceris striolata</name>
    <dbReference type="NCBI Taxonomy" id="444603"/>
    <lineage>
        <taxon>Eukaryota</taxon>
        <taxon>Metazoa</taxon>
        <taxon>Ecdysozoa</taxon>
        <taxon>Arthropoda</taxon>
        <taxon>Hexapoda</taxon>
        <taxon>Insecta</taxon>
        <taxon>Pterygota</taxon>
        <taxon>Neoptera</taxon>
        <taxon>Endopterygota</taxon>
        <taxon>Coleoptera</taxon>
        <taxon>Polyphaga</taxon>
        <taxon>Cucujiformia</taxon>
        <taxon>Chrysomeloidea</taxon>
        <taxon>Chrysomelidae</taxon>
        <taxon>Galerucinae</taxon>
        <taxon>Alticini</taxon>
        <taxon>Phyllotreta</taxon>
    </lineage>
</organism>
<dbReference type="AlphaFoldDB" id="A0A9N9TLT6"/>
<keyword evidence="1" id="KW-0175">Coiled coil</keyword>
<dbReference type="EMBL" id="OU900097">
    <property type="protein sequence ID" value="CAG9861196.1"/>
    <property type="molecule type" value="Genomic_DNA"/>
</dbReference>
<reference evidence="2" key="1">
    <citation type="submission" date="2022-01" db="EMBL/GenBank/DDBJ databases">
        <authorList>
            <person name="King R."/>
        </authorList>
    </citation>
    <scope>NUCLEOTIDE SEQUENCE</scope>
</reference>
<accession>A0A9N9TLT6</accession>